<dbReference type="RefSeq" id="WP_024767160.1">
    <property type="nucleotide sequence ID" value="NZ_CP049140.1"/>
</dbReference>
<dbReference type="AlphaFoldDB" id="A0A6G6IP25"/>
<evidence type="ECO:0000313" key="1">
    <source>
        <dbReference type="EMBL" id="QIE84732.1"/>
    </source>
</evidence>
<dbReference type="KEGG" id="pnt:G5B91_17465"/>
<gene>
    <name evidence="1" type="ORF">G5B91_17465</name>
</gene>
<organism evidence="1 2">
    <name type="scientific">Pseudomonas nitroreducens</name>
    <dbReference type="NCBI Taxonomy" id="46680"/>
    <lineage>
        <taxon>Bacteria</taxon>
        <taxon>Pseudomonadati</taxon>
        <taxon>Pseudomonadota</taxon>
        <taxon>Gammaproteobacteria</taxon>
        <taxon>Pseudomonadales</taxon>
        <taxon>Pseudomonadaceae</taxon>
        <taxon>Pseudomonas</taxon>
    </lineage>
</organism>
<dbReference type="Proteomes" id="UP000501063">
    <property type="component" value="Chromosome"/>
</dbReference>
<name>A0A6G6IP25_PSENT</name>
<dbReference type="EMBL" id="CP049140">
    <property type="protein sequence ID" value="QIE84732.1"/>
    <property type="molecule type" value="Genomic_DNA"/>
</dbReference>
<sequence>MSELAWKGAALVLAVLLLLAAGAGLGAWLAAGHYRPQLVTAQQQISDGSAAVASCITTRESLAAGIETQKQALVSLQVAAAQSAERAQAAQQAAEGRARSWEQQALAIQAERTPAGAEVCSAARQAFARELAEERAR</sequence>
<accession>A0A6G6IP25</accession>
<evidence type="ECO:0000313" key="2">
    <source>
        <dbReference type="Proteomes" id="UP000501063"/>
    </source>
</evidence>
<protein>
    <submittedName>
        <fullName evidence="1">Uncharacterized protein</fullName>
    </submittedName>
</protein>
<proteinExistence type="predicted"/>
<reference evidence="1 2" key="1">
    <citation type="submission" date="2020-02" db="EMBL/GenBank/DDBJ databases">
        <title>Integrative conjugative elements (ICEs) and plasmids drive adaptation of Pseudomonas nitroreducens strain HBP1 to wastewater environment.</title>
        <authorList>
            <person name="Sentchilo V."/>
            <person name="Carraro N."/>
            <person name="Bertelli C."/>
            <person name="van der Meer J.R."/>
        </authorList>
    </citation>
    <scope>NUCLEOTIDE SEQUENCE [LARGE SCALE GENOMIC DNA]</scope>
    <source>
        <strain evidence="1 2">HBP1</strain>
    </source>
</reference>